<keyword evidence="4 8" id="KW-0418">Kinase</keyword>
<evidence type="ECO:0000313" key="12">
    <source>
        <dbReference type="Proteomes" id="UP000368032"/>
    </source>
</evidence>
<dbReference type="PANTHER" id="PTHR46566:SF1">
    <property type="entry name" value="1-PHOSPHOFRUCTOKINASE"/>
    <property type="match status" value="1"/>
</dbReference>
<comment type="similarity">
    <text evidence="1">Belongs to the carbohydrate kinase PfkB family.</text>
</comment>
<dbReference type="RefSeq" id="WP_006233969.1">
    <property type="nucleotide sequence ID" value="NZ_CABKPD010000022.1"/>
</dbReference>
<dbReference type="EC" id="2.7.1.144" evidence="8"/>
<organism evidence="8 11">
    <name type="scientific">Collinsella aerofaciens</name>
    <dbReference type="NCBI Taxonomy" id="74426"/>
    <lineage>
        <taxon>Bacteria</taxon>
        <taxon>Bacillati</taxon>
        <taxon>Actinomycetota</taxon>
        <taxon>Coriobacteriia</taxon>
        <taxon>Coriobacteriales</taxon>
        <taxon>Coriobacteriaceae</taxon>
        <taxon>Collinsella</taxon>
    </lineage>
</organism>
<sequence length="310" mass="33934">MFYTLTANPAVDMTVSSSPLEPDENVRTGSASYTANGKGLDVSFAFKKMGVDTVALGFFAGFTGKFIVEEVMNLGCLCRPVWTDGITRINTYVNDGQHEYGILNPGAPITPQHQEELYNILDTAGDLECLIVSGSVPPKATPDFLAQVMEHAQARGADVVLDLSSDKLKELAHKKPLLIKPNHHEMKAIFGVPVDTDDEVRVAMKMAHDAGVQNVLLTRGSRGDAYFSNGEDIWYAKREFNIKLVSSVCAGDCTLAAFLHKWYRDRDNVEEAMKLAMATGANVAESVGIGDFGHVDEYSKRVAVRKLDRQ</sequence>
<evidence type="ECO:0000313" key="11">
    <source>
        <dbReference type="Proteomes" id="UP000095468"/>
    </source>
</evidence>
<dbReference type="EMBL" id="JAQLEC010000001">
    <property type="protein sequence ID" value="MDB1838014.1"/>
    <property type="molecule type" value="Genomic_DNA"/>
</dbReference>
<dbReference type="NCBIfam" id="TIGR03168">
    <property type="entry name" value="1-PFK"/>
    <property type="match status" value="1"/>
</dbReference>
<dbReference type="PIRSF" id="PIRSF000535">
    <property type="entry name" value="1PFK/6PFK/LacC"/>
    <property type="match status" value="1"/>
</dbReference>
<dbReference type="EMBL" id="CABWIF010000022">
    <property type="protein sequence ID" value="VWL97363.1"/>
    <property type="molecule type" value="Genomic_DNA"/>
</dbReference>
<dbReference type="Proteomes" id="UP001212741">
    <property type="component" value="Unassembled WGS sequence"/>
</dbReference>
<dbReference type="GO" id="GO:0008443">
    <property type="term" value="F:phosphofructokinase activity"/>
    <property type="evidence" value="ECO:0007669"/>
    <property type="project" value="TreeGrafter"/>
</dbReference>
<evidence type="ECO:0000256" key="2">
    <source>
        <dbReference type="ARBA" id="ARBA00022679"/>
    </source>
</evidence>
<keyword evidence="3" id="KW-0547">Nucleotide-binding</keyword>
<dbReference type="InterPro" id="IPR011611">
    <property type="entry name" value="PfkB_dom"/>
</dbReference>
<protein>
    <submittedName>
        <fullName evidence="9">1-phosphofructokinase family hexose kinase</fullName>
    </submittedName>
    <submittedName>
        <fullName evidence="8">Tagatose-6-phosphate kinase</fullName>
        <ecNumber evidence="8">2.7.1.144</ecNumber>
    </submittedName>
</protein>
<proteinExistence type="inferred from homology"/>
<dbReference type="PANTHER" id="PTHR46566">
    <property type="entry name" value="1-PHOSPHOFRUCTOKINASE-RELATED"/>
    <property type="match status" value="1"/>
</dbReference>
<dbReference type="GO" id="GO:0005829">
    <property type="term" value="C:cytosol"/>
    <property type="evidence" value="ECO:0007669"/>
    <property type="project" value="TreeGrafter"/>
</dbReference>
<feature type="domain" description="Carbohydrate kinase PfkB" evidence="7">
    <location>
        <begin position="18"/>
        <end position="289"/>
    </location>
</feature>
<dbReference type="Pfam" id="PF00294">
    <property type="entry name" value="PfkB"/>
    <property type="match status" value="1"/>
</dbReference>
<dbReference type="SUPFAM" id="SSF53613">
    <property type="entry name" value="Ribokinase-like"/>
    <property type="match status" value="1"/>
</dbReference>
<dbReference type="Proteomes" id="UP000368032">
    <property type="component" value="Unassembled WGS sequence"/>
</dbReference>
<reference evidence="8 11" key="1">
    <citation type="submission" date="2015-09" db="EMBL/GenBank/DDBJ databases">
        <authorList>
            <consortium name="Pathogen Informatics"/>
        </authorList>
    </citation>
    <scope>NUCLEOTIDE SEQUENCE [LARGE SCALE GENOMIC DNA]</scope>
    <source>
        <strain evidence="8 11">2789STDY5608823</strain>
    </source>
</reference>
<gene>
    <name evidence="8" type="primary">lacC_3</name>
    <name evidence="10" type="synonym">lacC_2</name>
    <name evidence="10" type="ORF">CKJAJONC_00279</name>
    <name evidence="8" type="ORF">ERS852381_01112</name>
    <name evidence="9" type="ORF">PMW86_00190</name>
</gene>
<dbReference type="Gene3D" id="3.40.1190.20">
    <property type="match status" value="1"/>
</dbReference>
<dbReference type="GO" id="GO:0009024">
    <property type="term" value="F:tagatose-6-phosphate kinase activity"/>
    <property type="evidence" value="ECO:0007669"/>
    <property type="project" value="UniProtKB-EC"/>
</dbReference>
<dbReference type="EMBL" id="CYYP01000008">
    <property type="protein sequence ID" value="CUO13564.1"/>
    <property type="molecule type" value="Genomic_DNA"/>
</dbReference>
<evidence type="ECO:0000313" key="8">
    <source>
        <dbReference type="EMBL" id="CUO13564.1"/>
    </source>
</evidence>
<dbReference type="GeneID" id="92849253"/>
<evidence type="ECO:0000313" key="10">
    <source>
        <dbReference type="EMBL" id="VWL97363.1"/>
    </source>
</evidence>
<dbReference type="InterPro" id="IPR017583">
    <property type="entry name" value="Tagatose/fructose_Pkinase"/>
</dbReference>
<dbReference type="Proteomes" id="UP000095468">
    <property type="component" value="Unassembled WGS sequence"/>
</dbReference>
<evidence type="ECO:0000259" key="7">
    <source>
        <dbReference type="Pfam" id="PF00294"/>
    </source>
</evidence>
<evidence type="ECO:0000256" key="4">
    <source>
        <dbReference type="ARBA" id="ARBA00022777"/>
    </source>
</evidence>
<accession>A0A174CKF9</accession>
<reference evidence="9" key="3">
    <citation type="submission" date="2023-01" db="EMBL/GenBank/DDBJ databases">
        <title>Human gut microbiome strain richness.</title>
        <authorList>
            <person name="Chen-Liaw A."/>
        </authorList>
    </citation>
    <scope>NUCLEOTIDE SEQUENCE</scope>
    <source>
        <strain evidence="9">D54st1_D6_D54t1_190329</strain>
    </source>
</reference>
<evidence type="ECO:0000313" key="9">
    <source>
        <dbReference type="EMBL" id="MDB1838014.1"/>
    </source>
</evidence>
<evidence type="ECO:0000256" key="1">
    <source>
        <dbReference type="ARBA" id="ARBA00010688"/>
    </source>
</evidence>
<dbReference type="AlphaFoldDB" id="A0A174CKF9"/>
<keyword evidence="5" id="KW-0067">ATP-binding</keyword>
<reference evidence="10 12" key="2">
    <citation type="submission" date="2019-10" db="EMBL/GenBank/DDBJ databases">
        <authorList>
            <person name="Wolf R A."/>
        </authorList>
    </citation>
    <scope>NUCLEOTIDE SEQUENCE [LARGE SCALE GENOMIC DNA]</scope>
    <source>
        <strain evidence="10">Collinsella_aerofaciens_DSM_13712</strain>
    </source>
</reference>
<keyword evidence="2 6" id="KW-0808">Transferase</keyword>
<evidence type="ECO:0000256" key="6">
    <source>
        <dbReference type="PIRNR" id="PIRNR000535"/>
    </source>
</evidence>
<name>A0A174CKF9_9ACTN</name>
<evidence type="ECO:0000256" key="5">
    <source>
        <dbReference type="ARBA" id="ARBA00022840"/>
    </source>
</evidence>
<dbReference type="InterPro" id="IPR029056">
    <property type="entry name" value="Ribokinase-like"/>
</dbReference>
<dbReference type="CDD" id="cd01164">
    <property type="entry name" value="FruK_PfkB_like"/>
    <property type="match status" value="1"/>
</dbReference>
<dbReference type="GO" id="GO:0005524">
    <property type="term" value="F:ATP binding"/>
    <property type="evidence" value="ECO:0007669"/>
    <property type="project" value="UniProtKB-KW"/>
</dbReference>
<evidence type="ECO:0000256" key="3">
    <source>
        <dbReference type="ARBA" id="ARBA00022741"/>
    </source>
</evidence>